<protein>
    <submittedName>
        <fullName evidence="2">Uncharacterized protein</fullName>
    </submittedName>
</protein>
<keyword evidence="3" id="KW-1185">Reference proteome</keyword>
<proteinExistence type="predicted"/>
<evidence type="ECO:0000256" key="1">
    <source>
        <dbReference type="SAM" id="MobiDB-lite"/>
    </source>
</evidence>
<gene>
    <name evidence="2" type="ORF">ANN_18110</name>
</gene>
<dbReference type="EMBL" id="JAJSOF020000023">
    <property type="protein sequence ID" value="KAJ4435494.1"/>
    <property type="molecule type" value="Genomic_DNA"/>
</dbReference>
<name>A0ABQ8SMT9_PERAM</name>
<organism evidence="2 3">
    <name type="scientific">Periplaneta americana</name>
    <name type="common">American cockroach</name>
    <name type="synonym">Blatta americana</name>
    <dbReference type="NCBI Taxonomy" id="6978"/>
    <lineage>
        <taxon>Eukaryota</taxon>
        <taxon>Metazoa</taxon>
        <taxon>Ecdysozoa</taxon>
        <taxon>Arthropoda</taxon>
        <taxon>Hexapoda</taxon>
        <taxon>Insecta</taxon>
        <taxon>Pterygota</taxon>
        <taxon>Neoptera</taxon>
        <taxon>Polyneoptera</taxon>
        <taxon>Dictyoptera</taxon>
        <taxon>Blattodea</taxon>
        <taxon>Blattoidea</taxon>
        <taxon>Blattidae</taxon>
        <taxon>Blattinae</taxon>
        <taxon>Periplaneta</taxon>
    </lineage>
</organism>
<sequence>MDLREVGCDDGRDWIGLAQDRDLCEGGNEPPGSLKASKVSVCVSLRVSVVSGMSDDEDEEGRRENPVPAHSLLLPNSIKGPPGLTFPSDGRITINNDICLLFICTAEKFGI</sequence>
<evidence type="ECO:0000313" key="3">
    <source>
        <dbReference type="Proteomes" id="UP001148838"/>
    </source>
</evidence>
<evidence type="ECO:0000313" key="2">
    <source>
        <dbReference type="EMBL" id="KAJ4435494.1"/>
    </source>
</evidence>
<reference evidence="2 3" key="1">
    <citation type="journal article" date="2022" name="Allergy">
        <title>Genome assembly and annotation of Periplaneta americana reveal a comprehensive cockroach allergen profile.</title>
        <authorList>
            <person name="Wang L."/>
            <person name="Xiong Q."/>
            <person name="Saelim N."/>
            <person name="Wang L."/>
            <person name="Nong W."/>
            <person name="Wan A.T."/>
            <person name="Shi M."/>
            <person name="Liu X."/>
            <person name="Cao Q."/>
            <person name="Hui J.H.L."/>
            <person name="Sookrung N."/>
            <person name="Leung T.F."/>
            <person name="Tungtrongchitr A."/>
            <person name="Tsui S.K.W."/>
        </authorList>
    </citation>
    <scope>NUCLEOTIDE SEQUENCE [LARGE SCALE GENOMIC DNA]</scope>
    <source>
        <strain evidence="2">PWHHKU_190912</strain>
    </source>
</reference>
<accession>A0ABQ8SMT9</accession>
<comment type="caution">
    <text evidence="2">The sequence shown here is derived from an EMBL/GenBank/DDBJ whole genome shotgun (WGS) entry which is preliminary data.</text>
</comment>
<dbReference type="Proteomes" id="UP001148838">
    <property type="component" value="Unassembled WGS sequence"/>
</dbReference>
<feature type="region of interest" description="Disordered" evidence="1">
    <location>
        <begin position="52"/>
        <end position="76"/>
    </location>
</feature>